<sequence length="679" mass="73879">MRIFQNGMTVSPFLILTLAVQARKNHDEPDGYGDDGGEYDASSYSEDNDLGLGSGYGTNGSGDQGDMGYTGSSENDGYQNGIKWISPSSGDILPSGQALTVTWSSPQPIYSPSFSLCTSTSGTSTAADCGNESWPNVKDNEDGTYSAIVTMPVISQSIEKLYLSMNNPTNKGRTFNSPVFGVEGDSGAPNAYVASPLNPTTAVIPTSMPTDSSLSLTNAIGDELAGTGTASATISVFTSPLTLGSTVAIPTSSSTVKVKSTVMKGIATSLTPTIMATPTIYSNTPTIQAPLQATYSYPFSYTQPTQLSANANANANPNANNMTANEQPSKPNIKAIALPISICGLILIAALIFCTRSRVFRKTGLGKDVENDWQSVIKEKAAAASSLAVAPSESKGGVKVRERKEVVADGVGVVPTLGYRGRKHLREYENGRSLSREERFTQVPKVVYERRGIRNQRFMYDESDRGGGRDRRHKHRHRERREREIERERERDESYYTYPSDRSRRSSARDDYNNGSGRSRGYYSTNRRSSGGIGGIYDREYPYEQSSRSYGKSSSGRPSMAPRESYCAPLSNPYDPPTPTKRTNRPLPEPIIRSSTNSSTGSNMYDHHHQEEIMMPLQKTLPHLSGGLRDDRDLPSNVGGGGRRERRGRGESGRDREFESDTEAGWEMDLANQGAIQRG</sequence>
<evidence type="ECO:0000256" key="1">
    <source>
        <dbReference type="SAM" id="MobiDB-lite"/>
    </source>
</evidence>
<keyword evidence="2" id="KW-1133">Transmembrane helix</keyword>
<dbReference type="EMBL" id="CP144089">
    <property type="protein sequence ID" value="WWD06526.1"/>
    <property type="molecule type" value="Genomic_DNA"/>
</dbReference>
<dbReference type="Proteomes" id="UP001358614">
    <property type="component" value="Chromosome 1"/>
</dbReference>
<reference evidence="4 5" key="1">
    <citation type="submission" date="2024-01" db="EMBL/GenBank/DDBJ databases">
        <title>Comparative genomics of Cryptococcus and Kwoniella reveals pathogenesis evolution and contrasting modes of karyotype evolution via chromosome fusion or intercentromeric recombination.</title>
        <authorList>
            <person name="Coelho M.A."/>
            <person name="David-Palma M."/>
            <person name="Shea T."/>
            <person name="Bowers K."/>
            <person name="McGinley-Smith S."/>
            <person name="Mohammad A.W."/>
            <person name="Gnirke A."/>
            <person name="Yurkov A.M."/>
            <person name="Nowrousian M."/>
            <person name="Sun S."/>
            <person name="Cuomo C.A."/>
            <person name="Heitman J."/>
        </authorList>
    </citation>
    <scope>NUCLEOTIDE SEQUENCE [LARGE SCALE GENOMIC DNA]</scope>
    <source>
        <strain evidence="4 5">PYCC6329</strain>
    </source>
</reference>
<feature type="compositionally biased region" description="Basic and acidic residues" evidence="1">
    <location>
        <begin position="648"/>
        <end position="659"/>
    </location>
</feature>
<evidence type="ECO:0000313" key="4">
    <source>
        <dbReference type="EMBL" id="WWD06526.1"/>
    </source>
</evidence>
<keyword evidence="2" id="KW-0812">Transmembrane</keyword>
<proteinExistence type="predicted"/>
<keyword evidence="2" id="KW-0472">Membrane</keyword>
<feature type="compositionally biased region" description="Polar residues" evidence="1">
    <location>
        <begin position="593"/>
        <end position="603"/>
    </location>
</feature>
<feature type="region of interest" description="Disordered" evidence="1">
    <location>
        <begin position="458"/>
        <end position="604"/>
    </location>
</feature>
<protein>
    <submittedName>
        <fullName evidence="4">Uncharacterized protein</fullName>
    </submittedName>
</protein>
<feature type="transmembrane region" description="Helical" evidence="2">
    <location>
        <begin position="335"/>
        <end position="354"/>
    </location>
</feature>
<dbReference type="GeneID" id="91103419"/>
<feature type="compositionally biased region" description="Basic residues" evidence="1">
    <location>
        <begin position="470"/>
        <end position="480"/>
    </location>
</feature>
<gene>
    <name evidence="4" type="ORF">V865_004618</name>
</gene>
<feature type="compositionally biased region" description="Gly residues" evidence="1">
    <location>
        <begin position="52"/>
        <end position="65"/>
    </location>
</feature>
<feature type="region of interest" description="Disordered" evidence="1">
    <location>
        <begin position="26"/>
        <end position="73"/>
    </location>
</feature>
<dbReference type="KEGG" id="ker:91103419"/>
<evidence type="ECO:0000313" key="5">
    <source>
        <dbReference type="Proteomes" id="UP001358614"/>
    </source>
</evidence>
<dbReference type="RefSeq" id="XP_066084493.1">
    <property type="nucleotide sequence ID" value="XM_066228396.1"/>
</dbReference>
<feature type="signal peptide" evidence="3">
    <location>
        <begin position="1"/>
        <end position="22"/>
    </location>
</feature>
<evidence type="ECO:0000256" key="2">
    <source>
        <dbReference type="SAM" id="Phobius"/>
    </source>
</evidence>
<keyword evidence="3" id="KW-0732">Signal</keyword>
<feature type="compositionally biased region" description="Polar residues" evidence="1">
    <location>
        <begin position="513"/>
        <end position="529"/>
    </location>
</feature>
<feature type="chain" id="PRO_5043691047" evidence="3">
    <location>
        <begin position="23"/>
        <end position="679"/>
    </location>
</feature>
<keyword evidence="5" id="KW-1185">Reference proteome</keyword>
<feature type="compositionally biased region" description="Basic and acidic residues" evidence="1">
    <location>
        <begin position="501"/>
        <end position="512"/>
    </location>
</feature>
<organism evidence="4 5">
    <name type="scientific">Kwoniella europaea PYCC6329</name>
    <dbReference type="NCBI Taxonomy" id="1423913"/>
    <lineage>
        <taxon>Eukaryota</taxon>
        <taxon>Fungi</taxon>
        <taxon>Dikarya</taxon>
        <taxon>Basidiomycota</taxon>
        <taxon>Agaricomycotina</taxon>
        <taxon>Tremellomycetes</taxon>
        <taxon>Tremellales</taxon>
        <taxon>Cryptococcaceae</taxon>
        <taxon>Kwoniella</taxon>
    </lineage>
</organism>
<accession>A0AAX4KJE4</accession>
<name>A0AAX4KJE4_9TREE</name>
<evidence type="ECO:0000256" key="3">
    <source>
        <dbReference type="SAM" id="SignalP"/>
    </source>
</evidence>
<dbReference type="AlphaFoldDB" id="A0AAX4KJE4"/>
<feature type="compositionally biased region" description="Low complexity" evidence="1">
    <location>
        <begin position="546"/>
        <end position="559"/>
    </location>
</feature>
<feature type="compositionally biased region" description="Basic and acidic residues" evidence="1">
    <location>
        <begin position="459"/>
        <end position="469"/>
    </location>
</feature>
<feature type="region of interest" description="Disordered" evidence="1">
    <location>
        <begin position="622"/>
        <end position="679"/>
    </location>
</feature>
<feature type="compositionally biased region" description="Basic and acidic residues" evidence="1">
    <location>
        <begin position="481"/>
        <end position="494"/>
    </location>
</feature>